<protein>
    <recommendedName>
        <fullName evidence="9">DNA-directed RNA polymerase III subunit RPC6</fullName>
    </recommendedName>
</protein>
<dbReference type="STRING" id="1314783.A0A165L8A7"/>
<feature type="region of interest" description="Disordered" evidence="6">
    <location>
        <begin position="229"/>
        <end position="330"/>
    </location>
</feature>
<name>A0A165L8A7_9APHY</name>
<accession>A0A165L8A7</accession>
<dbReference type="AlphaFoldDB" id="A0A165L8A7"/>
<evidence type="ECO:0008006" key="9">
    <source>
        <dbReference type="Google" id="ProtNLM"/>
    </source>
</evidence>
<feature type="compositionally biased region" description="Polar residues" evidence="6">
    <location>
        <begin position="229"/>
        <end position="238"/>
    </location>
</feature>
<dbReference type="GO" id="GO:0005666">
    <property type="term" value="C:RNA polymerase III complex"/>
    <property type="evidence" value="ECO:0007669"/>
    <property type="project" value="InterPro"/>
</dbReference>
<dbReference type="Proteomes" id="UP000076727">
    <property type="component" value="Unassembled WGS sequence"/>
</dbReference>
<evidence type="ECO:0000256" key="1">
    <source>
        <dbReference type="ARBA" id="ARBA00004123"/>
    </source>
</evidence>
<dbReference type="PANTHER" id="PTHR12780">
    <property type="entry name" value="RNA POLYMERASE III DNA DIRECTED , 39KD SUBUNIT-RELATED"/>
    <property type="match status" value="1"/>
</dbReference>
<proteinExistence type="inferred from homology"/>
<dbReference type="InterPro" id="IPR016049">
    <property type="entry name" value="RNA_pol_Rpc34-like"/>
</dbReference>
<evidence type="ECO:0000256" key="6">
    <source>
        <dbReference type="SAM" id="MobiDB-lite"/>
    </source>
</evidence>
<dbReference type="SUPFAM" id="SSF46785">
    <property type="entry name" value="Winged helix' DNA-binding domain"/>
    <property type="match status" value="1"/>
</dbReference>
<keyword evidence="8" id="KW-1185">Reference proteome</keyword>
<feature type="compositionally biased region" description="Basic and acidic residues" evidence="6">
    <location>
        <begin position="288"/>
        <end position="300"/>
    </location>
</feature>
<dbReference type="OrthoDB" id="613763at2759"/>
<dbReference type="Gene3D" id="1.10.10.10">
    <property type="entry name" value="Winged helix-like DNA-binding domain superfamily/Winged helix DNA-binding domain"/>
    <property type="match status" value="1"/>
</dbReference>
<comment type="similarity">
    <text evidence="2">Belongs to the eukaryotic RPC34/RPC39 RNA polymerase subunit family.</text>
</comment>
<reference evidence="7 8" key="1">
    <citation type="journal article" date="2016" name="Mol. Biol. Evol.">
        <title>Comparative Genomics of Early-Diverging Mushroom-Forming Fungi Provides Insights into the Origins of Lignocellulose Decay Capabilities.</title>
        <authorList>
            <person name="Nagy L.G."/>
            <person name="Riley R."/>
            <person name="Tritt A."/>
            <person name="Adam C."/>
            <person name="Daum C."/>
            <person name="Floudas D."/>
            <person name="Sun H."/>
            <person name="Yadav J.S."/>
            <person name="Pangilinan J."/>
            <person name="Larsson K.H."/>
            <person name="Matsuura K."/>
            <person name="Barry K."/>
            <person name="Labutti K."/>
            <person name="Kuo R."/>
            <person name="Ohm R.A."/>
            <person name="Bhattacharya S.S."/>
            <person name="Shirouzu T."/>
            <person name="Yoshinaga Y."/>
            <person name="Martin F.M."/>
            <person name="Grigoriev I.V."/>
            <person name="Hibbett D.S."/>
        </authorList>
    </citation>
    <scope>NUCLEOTIDE SEQUENCE [LARGE SCALE GENOMIC DNA]</scope>
    <source>
        <strain evidence="7 8">L-15889</strain>
    </source>
</reference>
<dbReference type="EMBL" id="KV429142">
    <property type="protein sequence ID" value="KZT64076.1"/>
    <property type="molecule type" value="Genomic_DNA"/>
</dbReference>
<evidence type="ECO:0000313" key="7">
    <source>
        <dbReference type="EMBL" id="KZT64076.1"/>
    </source>
</evidence>
<dbReference type="GO" id="GO:0006383">
    <property type="term" value="P:transcription by RNA polymerase III"/>
    <property type="evidence" value="ECO:0007669"/>
    <property type="project" value="InterPro"/>
</dbReference>
<evidence type="ECO:0000256" key="5">
    <source>
        <dbReference type="ARBA" id="ARBA00023242"/>
    </source>
</evidence>
<gene>
    <name evidence="7" type="ORF">DAEQUDRAFT_747603</name>
</gene>
<dbReference type="Pfam" id="PF05158">
    <property type="entry name" value="RNA_pol_Rpc34"/>
    <property type="match status" value="1"/>
</dbReference>
<evidence type="ECO:0000256" key="4">
    <source>
        <dbReference type="ARBA" id="ARBA00023163"/>
    </source>
</evidence>
<comment type="subcellular location">
    <subcellularLocation>
        <location evidence="1">Nucleus</location>
    </subcellularLocation>
</comment>
<evidence type="ECO:0000256" key="3">
    <source>
        <dbReference type="ARBA" id="ARBA00022478"/>
    </source>
</evidence>
<dbReference type="InterPro" id="IPR036388">
    <property type="entry name" value="WH-like_DNA-bd_sf"/>
</dbReference>
<keyword evidence="3" id="KW-0240">DNA-directed RNA polymerase</keyword>
<dbReference type="InterPro" id="IPR036390">
    <property type="entry name" value="WH_DNA-bd_sf"/>
</dbReference>
<organism evidence="7 8">
    <name type="scientific">Daedalea quercina L-15889</name>
    <dbReference type="NCBI Taxonomy" id="1314783"/>
    <lineage>
        <taxon>Eukaryota</taxon>
        <taxon>Fungi</taxon>
        <taxon>Dikarya</taxon>
        <taxon>Basidiomycota</taxon>
        <taxon>Agaricomycotina</taxon>
        <taxon>Agaricomycetes</taxon>
        <taxon>Polyporales</taxon>
        <taxon>Fomitopsis</taxon>
    </lineage>
</organism>
<evidence type="ECO:0000313" key="8">
    <source>
        <dbReference type="Proteomes" id="UP000076727"/>
    </source>
</evidence>
<evidence type="ECO:0000256" key="2">
    <source>
        <dbReference type="ARBA" id="ARBA00011038"/>
    </source>
</evidence>
<keyword evidence="4" id="KW-0804">Transcription</keyword>
<sequence>MSGRRINALERKLHQSALAKLNKVISQKDLDNLVSDTKARVSATNFLLSTGLFVLLKGDKDTISYRAVSQDEIELKKGLSQEEAMVLDPIRAAATEDTLAIFGAGIWTKHIKLKTQLHKTVVDKCLKSLTQKHLIKSFIKLLSDVCLNIIRDRSLPKLARGPAHQVRLLYPSSYSSYPNAEQILALVKRSRVTETELTIQHIEMLLDVLIVDGKIEKIPVFALFDQGDASENSDSDMSTGGPPATVKGLDDGEPRKQRRRRRDSALATSDDDTINANDRNRRERKKPRRDDTDSDVRDTTDGNASSSEDDEPRRKRRRLDEQRDAHPGAPMIHSAHVLAHSGGPDARVDVGYSSGFIYRAIHEERVVSGLGQAPCMRCPTYDLCKDGGPVSARGCAYYETWLAGDVVPTVEEVP</sequence>
<keyword evidence="5" id="KW-0539">Nucleus</keyword>
<dbReference type="InterPro" id="IPR007832">
    <property type="entry name" value="RNA_pol_Rpc34"/>
</dbReference>